<organism evidence="7 8">
    <name type="scientific">Pseudovirgaria hyperparasitica</name>
    <dbReference type="NCBI Taxonomy" id="470096"/>
    <lineage>
        <taxon>Eukaryota</taxon>
        <taxon>Fungi</taxon>
        <taxon>Dikarya</taxon>
        <taxon>Ascomycota</taxon>
        <taxon>Pezizomycotina</taxon>
        <taxon>Dothideomycetes</taxon>
        <taxon>Dothideomycetes incertae sedis</taxon>
        <taxon>Acrospermales</taxon>
        <taxon>Acrospermaceae</taxon>
        <taxon>Pseudovirgaria</taxon>
    </lineage>
</organism>
<dbReference type="PANTHER" id="PTHR13789">
    <property type="entry name" value="MONOOXYGENASE"/>
    <property type="match status" value="1"/>
</dbReference>
<feature type="domain" description="FAD-binding" evidence="6">
    <location>
        <begin position="11"/>
        <end position="338"/>
    </location>
</feature>
<keyword evidence="2" id="KW-0285">Flavoprotein</keyword>
<keyword evidence="8" id="KW-1185">Reference proteome</keyword>
<dbReference type="InterPro" id="IPR050493">
    <property type="entry name" value="FAD-dep_Monooxygenase_BioMet"/>
</dbReference>
<keyword evidence="3" id="KW-0274">FAD</keyword>
<dbReference type="InterPro" id="IPR036188">
    <property type="entry name" value="FAD/NAD-bd_sf"/>
</dbReference>
<evidence type="ECO:0000256" key="5">
    <source>
        <dbReference type="ARBA" id="ARBA00023033"/>
    </source>
</evidence>
<dbReference type="Proteomes" id="UP000799437">
    <property type="component" value="Unassembled WGS sequence"/>
</dbReference>
<gene>
    <name evidence="7" type="ORF">EJ05DRAFT_533958</name>
</gene>
<evidence type="ECO:0000259" key="6">
    <source>
        <dbReference type="Pfam" id="PF01494"/>
    </source>
</evidence>
<dbReference type="SUPFAM" id="SSF51905">
    <property type="entry name" value="FAD/NAD(P)-binding domain"/>
    <property type="match status" value="1"/>
</dbReference>
<dbReference type="RefSeq" id="XP_033604843.1">
    <property type="nucleotide sequence ID" value="XM_033749146.1"/>
</dbReference>
<comment type="similarity">
    <text evidence="1">Belongs to the paxM FAD-dependent monooxygenase family.</text>
</comment>
<dbReference type="OrthoDB" id="16820at2759"/>
<evidence type="ECO:0000313" key="8">
    <source>
        <dbReference type="Proteomes" id="UP000799437"/>
    </source>
</evidence>
<reference evidence="7" key="1">
    <citation type="journal article" date="2020" name="Stud. Mycol.">
        <title>101 Dothideomycetes genomes: a test case for predicting lifestyles and emergence of pathogens.</title>
        <authorList>
            <person name="Haridas S."/>
            <person name="Albert R."/>
            <person name="Binder M."/>
            <person name="Bloem J."/>
            <person name="Labutti K."/>
            <person name="Salamov A."/>
            <person name="Andreopoulos B."/>
            <person name="Baker S."/>
            <person name="Barry K."/>
            <person name="Bills G."/>
            <person name="Bluhm B."/>
            <person name="Cannon C."/>
            <person name="Castanera R."/>
            <person name="Culley D."/>
            <person name="Daum C."/>
            <person name="Ezra D."/>
            <person name="Gonzalez J."/>
            <person name="Henrissat B."/>
            <person name="Kuo A."/>
            <person name="Liang C."/>
            <person name="Lipzen A."/>
            <person name="Lutzoni F."/>
            <person name="Magnuson J."/>
            <person name="Mondo S."/>
            <person name="Nolan M."/>
            <person name="Ohm R."/>
            <person name="Pangilinan J."/>
            <person name="Park H.-J."/>
            <person name="Ramirez L."/>
            <person name="Alfaro M."/>
            <person name="Sun H."/>
            <person name="Tritt A."/>
            <person name="Yoshinaga Y."/>
            <person name="Zwiers L.-H."/>
            <person name="Turgeon B."/>
            <person name="Goodwin S."/>
            <person name="Spatafora J."/>
            <person name="Crous P."/>
            <person name="Grigoriev I."/>
        </authorList>
    </citation>
    <scope>NUCLEOTIDE SEQUENCE</scope>
    <source>
        <strain evidence="7">CBS 121739</strain>
    </source>
</reference>
<dbReference type="Pfam" id="PF01494">
    <property type="entry name" value="FAD_binding_3"/>
    <property type="match status" value="1"/>
</dbReference>
<dbReference type="PRINTS" id="PR00420">
    <property type="entry name" value="RNGMNOXGNASE"/>
</dbReference>
<keyword evidence="5 7" id="KW-0503">Monooxygenase</keyword>
<proteinExistence type="inferred from homology"/>
<dbReference type="PANTHER" id="PTHR13789:SF236">
    <property type="entry name" value="MONOOXYGENASE, PUTATIVE (AFU_ORTHOLOGUE AFUA_6G12060)-RELATED"/>
    <property type="match status" value="1"/>
</dbReference>
<evidence type="ECO:0000256" key="2">
    <source>
        <dbReference type="ARBA" id="ARBA00022630"/>
    </source>
</evidence>
<keyword evidence="4" id="KW-0560">Oxidoreductase</keyword>
<dbReference type="GO" id="GO:0071949">
    <property type="term" value="F:FAD binding"/>
    <property type="evidence" value="ECO:0007669"/>
    <property type="project" value="InterPro"/>
</dbReference>
<accession>A0A6A6WHW0</accession>
<dbReference type="Gene3D" id="3.50.50.60">
    <property type="entry name" value="FAD/NAD(P)-binding domain"/>
    <property type="match status" value="1"/>
</dbReference>
<dbReference type="GeneID" id="54490200"/>
<sequence>MERDPDTGLSIIVTGAGIAGLSFAIEAYRKGHNVKVIERRANFEELSDMIAIQPSALRTPAKWPGFSERVRKIAWEPVLELWKYDGEHIDTMHTGQATDGSAALPIPRAYFHNALRGVADEVGIPISFSAVAEEFCDLPDSASVRLRDGQVLKADVIVAADGWRSKSRLAVGDIPEPISTGYSIYRAAYKAEEAMRNTILKEHWRRDKSQLDVFFGADAHAFVGKSEDMIFWTLTRRDRGGNLEEDLADFQVPIQEAQSAVNGWAPLLSALVQETPSNAVIDWKLTWRDPDPRWSTPNGRIVQIGDAAHTFLPTSASGATMAMEDAFTLATCLAMTAKTDVARAIQVYITLRYMRELWGPDRARFERVAAAQKMGIKNRERFHHLDWDEIRRDPAKVMGQIPKWISDHDPEQYAVDNFDECMKCILIGTRFENTNSVPGYKYEDWTLKDLMETVERGEKILDDGDWT</sequence>
<evidence type="ECO:0000256" key="3">
    <source>
        <dbReference type="ARBA" id="ARBA00022827"/>
    </source>
</evidence>
<dbReference type="EMBL" id="ML996565">
    <property type="protein sequence ID" value="KAF2762392.1"/>
    <property type="molecule type" value="Genomic_DNA"/>
</dbReference>
<dbReference type="GO" id="GO:0004497">
    <property type="term" value="F:monooxygenase activity"/>
    <property type="evidence" value="ECO:0007669"/>
    <property type="project" value="UniProtKB-KW"/>
</dbReference>
<protein>
    <submittedName>
        <fullName evidence="7">Monooxygenase</fullName>
    </submittedName>
</protein>
<evidence type="ECO:0000256" key="1">
    <source>
        <dbReference type="ARBA" id="ARBA00007992"/>
    </source>
</evidence>
<dbReference type="AlphaFoldDB" id="A0A6A6WHW0"/>
<dbReference type="InterPro" id="IPR002938">
    <property type="entry name" value="FAD-bd"/>
</dbReference>
<evidence type="ECO:0000256" key="4">
    <source>
        <dbReference type="ARBA" id="ARBA00023002"/>
    </source>
</evidence>
<name>A0A6A6WHW0_9PEZI</name>
<evidence type="ECO:0000313" key="7">
    <source>
        <dbReference type="EMBL" id="KAF2762392.1"/>
    </source>
</evidence>